<reference evidence="5" key="1">
    <citation type="submission" date="2020-06" db="EMBL/GenBank/DDBJ databases">
        <authorList>
            <person name="Li T."/>
            <person name="Hu X."/>
            <person name="Zhang T."/>
            <person name="Song X."/>
            <person name="Zhang H."/>
            <person name="Dai N."/>
            <person name="Sheng W."/>
            <person name="Hou X."/>
            <person name="Wei L."/>
        </authorList>
    </citation>
    <scope>NUCLEOTIDE SEQUENCE</scope>
    <source>
        <strain evidence="5">KEN8</strain>
        <tissue evidence="5">Leaf</tissue>
    </source>
</reference>
<dbReference type="SUPFAM" id="SSF49764">
    <property type="entry name" value="HSP20-like chaperones"/>
    <property type="match status" value="1"/>
</dbReference>
<dbReference type="PANTHER" id="PTHR46733:SF2">
    <property type="entry name" value="25.3 KDA HEAT SHOCK PROTEIN, CHLOROPLASTIC-LIKE"/>
    <property type="match status" value="1"/>
</dbReference>
<keyword evidence="1 5" id="KW-0346">Stress response</keyword>
<dbReference type="Gene3D" id="2.60.40.790">
    <property type="match status" value="1"/>
</dbReference>
<evidence type="ECO:0000256" key="3">
    <source>
        <dbReference type="RuleBase" id="RU003616"/>
    </source>
</evidence>
<organism evidence="5">
    <name type="scientific">Sesamum calycinum</name>
    <dbReference type="NCBI Taxonomy" id="2727403"/>
    <lineage>
        <taxon>Eukaryota</taxon>
        <taxon>Viridiplantae</taxon>
        <taxon>Streptophyta</taxon>
        <taxon>Embryophyta</taxon>
        <taxon>Tracheophyta</taxon>
        <taxon>Spermatophyta</taxon>
        <taxon>Magnoliopsida</taxon>
        <taxon>eudicotyledons</taxon>
        <taxon>Gunneridae</taxon>
        <taxon>Pentapetalae</taxon>
        <taxon>asterids</taxon>
        <taxon>lamiids</taxon>
        <taxon>Lamiales</taxon>
        <taxon>Pedaliaceae</taxon>
        <taxon>Sesamum</taxon>
    </lineage>
</organism>
<evidence type="ECO:0000313" key="5">
    <source>
        <dbReference type="EMBL" id="KAL0372321.1"/>
    </source>
</evidence>
<gene>
    <name evidence="5" type="ORF">Scaly_0913700</name>
</gene>
<dbReference type="AlphaFoldDB" id="A0AAW2QX20"/>
<evidence type="ECO:0000259" key="4">
    <source>
        <dbReference type="PROSITE" id="PS01031"/>
    </source>
</evidence>
<dbReference type="PANTHER" id="PTHR46733">
    <property type="entry name" value="26.5 KDA HEAT SHOCK PROTEIN, MITOCHONDRIAL"/>
    <property type="match status" value="1"/>
</dbReference>
<dbReference type="Pfam" id="PF00011">
    <property type="entry name" value="HSP20"/>
    <property type="match status" value="1"/>
</dbReference>
<reference evidence="5" key="2">
    <citation type="journal article" date="2024" name="Plant">
        <title>Genomic evolution and insights into agronomic trait innovations of Sesamum species.</title>
        <authorList>
            <person name="Miao H."/>
            <person name="Wang L."/>
            <person name="Qu L."/>
            <person name="Liu H."/>
            <person name="Sun Y."/>
            <person name="Le M."/>
            <person name="Wang Q."/>
            <person name="Wei S."/>
            <person name="Zheng Y."/>
            <person name="Lin W."/>
            <person name="Duan Y."/>
            <person name="Cao H."/>
            <person name="Xiong S."/>
            <person name="Wang X."/>
            <person name="Wei L."/>
            <person name="Li C."/>
            <person name="Ma Q."/>
            <person name="Ju M."/>
            <person name="Zhao R."/>
            <person name="Li G."/>
            <person name="Mu C."/>
            <person name="Tian Q."/>
            <person name="Mei H."/>
            <person name="Zhang T."/>
            <person name="Gao T."/>
            <person name="Zhang H."/>
        </authorList>
    </citation>
    <scope>NUCLEOTIDE SEQUENCE</scope>
    <source>
        <strain evidence="5">KEN8</strain>
    </source>
</reference>
<dbReference type="GO" id="GO:0009408">
    <property type="term" value="P:response to heat"/>
    <property type="evidence" value="ECO:0007669"/>
    <property type="project" value="InterPro"/>
</dbReference>
<dbReference type="PROSITE" id="PS01031">
    <property type="entry name" value="SHSP"/>
    <property type="match status" value="1"/>
</dbReference>
<name>A0AAW2QX20_9LAMI</name>
<evidence type="ECO:0000256" key="2">
    <source>
        <dbReference type="PROSITE-ProRule" id="PRU00285"/>
    </source>
</evidence>
<dbReference type="InterPro" id="IPR044587">
    <property type="entry name" value="HSP21-like"/>
</dbReference>
<dbReference type="EMBL" id="JACGWM010000005">
    <property type="protein sequence ID" value="KAL0372321.1"/>
    <property type="molecule type" value="Genomic_DNA"/>
</dbReference>
<dbReference type="InterPro" id="IPR008978">
    <property type="entry name" value="HSP20-like_chaperone"/>
</dbReference>
<dbReference type="InterPro" id="IPR002068">
    <property type="entry name" value="A-crystallin/Hsp20_dom"/>
</dbReference>
<accession>A0AAW2QX20</accession>
<evidence type="ECO:0000256" key="1">
    <source>
        <dbReference type="ARBA" id="ARBA00023016"/>
    </source>
</evidence>
<proteinExistence type="inferred from homology"/>
<sequence length="108" mass="12357">MWTSSSARYVDECLISMIGKQWRVYWFVTGAGKISCPGVRSRVKLWSENEEENGEDWSPKSYGRYSSRIALPENVQFEKIKAEVKDGVLYITIPKASNSAKIFDINVE</sequence>
<feature type="domain" description="SHSP" evidence="4">
    <location>
        <begin position="1"/>
        <end position="108"/>
    </location>
</feature>
<comment type="caution">
    <text evidence="5">The sequence shown here is derived from an EMBL/GenBank/DDBJ whole genome shotgun (WGS) entry which is preliminary data.</text>
</comment>
<comment type="similarity">
    <text evidence="2 3">Belongs to the small heat shock protein (HSP20) family.</text>
</comment>
<protein>
    <submittedName>
        <fullName evidence="5">Small heat shock protein, chloroplastic</fullName>
    </submittedName>
</protein>